<dbReference type="InterPro" id="IPR036409">
    <property type="entry name" value="Aldolase_II/adducin_N_sf"/>
</dbReference>
<feature type="region of interest" description="Disordered" evidence="2">
    <location>
        <begin position="1"/>
        <end position="54"/>
    </location>
</feature>
<name>A0ABT0K0Q4_9ACTN</name>
<evidence type="ECO:0000313" key="4">
    <source>
        <dbReference type="EMBL" id="MCK9877119.1"/>
    </source>
</evidence>
<dbReference type="Pfam" id="PF00596">
    <property type="entry name" value="Aldolase_II"/>
    <property type="match status" value="1"/>
</dbReference>
<evidence type="ECO:0000256" key="1">
    <source>
        <dbReference type="ARBA" id="ARBA00037961"/>
    </source>
</evidence>
<evidence type="ECO:0000259" key="3">
    <source>
        <dbReference type="SMART" id="SM01007"/>
    </source>
</evidence>
<comment type="caution">
    <text evidence="4">The sequence shown here is derived from an EMBL/GenBank/DDBJ whole genome shotgun (WGS) entry which is preliminary data.</text>
</comment>
<evidence type="ECO:0000256" key="2">
    <source>
        <dbReference type="SAM" id="MobiDB-lite"/>
    </source>
</evidence>
<dbReference type="InterPro" id="IPR051017">
    <property type="entry name" value="Aldolase-II_Adducin_sf"/>
</dbReference>
<accession>A0ABT0K0Q4</accession>
<dbReference type="SUPFAM" id="SSF53639">
    <property type="entry name" value="AraD/HMP-PK domain-like"/>
    <property type="match status" value="1"/>
</dbReference>
<feature type="domain" description="Class II aldolase/adducin N-terminal" evidence="3">
    <location>
        <begin position="68"/>
        <end position="248"/>
    </location>
</feature>
<keyword evidence="5" id="KW-1185">Reference proteome</keyword>
<reference evidence="4 5" key="1">
    <citation type="submission" date="2022-04" db="EMBL/GenBank/DDBJ databases">
        <title>Genome diversity in the genus Frankia.</title>
        <authorList>
            <person name="Carlos-Shanley C."/>
            <person name="Hahn D."/>
        </authorList>
    </citation>
    <scope>NUCLEOTIDE SEQUENCE [LARGE SCALE GENOMIC DNA]</scope>
    <source>
        <strain evidence="4 5">Ag45/Mut15</strain>
    </source>
</reference>
<dbReference type="NCBIfam" id="NF004855">
    <property type="entry name" value="PRK06208.1"/>
    <property type="match status" value="1"/>
</dbReference>
<comment type="similarity">
    <text evidence="1">Belongs to the aldolase class II family.</text>
</comment>
<dbReference type="PANTHER" id="PTHR10672:SF3">
    <property type="entry name" value="PROTEIN HU-LI TAI SHAO"/>
    <property type="match status" value="1"/>
</dbReference>
<protein>
    <submittedName>
        <fullName evidence="4">Class II aldolase/adducin family protein</fullName>
    </submittedName>
</protein>
<feature type="compositionally biased region" description="Polar residues" evidence="2">
    <location>
        <begin position="1"/>
        <end position="14"/>
    </location>
</feature>
<dbReference type="SMART" id="SM01007">
    <property type="entry name" value="Aldolase_II"/>
    <property type="match status" value="1"/>
</dbReference>
<gene>
    <name evidence="4" type="ORF">MXD59_15280</name>
</gene>
<dbReference type="Gene3D" id="3.40.225.10">
    <property type="entry name" value="Class II aldolase/adducin N-terminal domain"/>
    <property type="match status" value="1"/>
</dbReference>
<organism evidence="4 5">
    <name type="scientific">Frankia umida</name>
    <dbReference type="NCBI Taxonomy" id="573489"/>
    <lineage>
        <taxon>Bacteria</taxon>
        <taxon>Bacillati</taxon>
        <taxon>Actinomycetota</taxon>
        <taxon>Actinomycetes</taxon>
        <taxon>Frankiales</taxon>
        <taxon>Frankiaceae</taxon>
        <taxon>Frankia</taxon>
    </lineage>
</organism>
<dbReference type="EMBL" id="JALKFT010000014">
    <property type="protein sequence ID" value="MCK9877119.1"/>
    <property type="molecule type" value="Genomic_DNA"/>
</dbReference>
<proteinExistence type="inferred from homology"/>
<evidence type="ECO:0000313" key="5">
    <source>
        <dbReference type="Proteomes" id="UP001201873"/>
    </source>
</evidence>
<dbReference type="PANTHER" id="PTHR10672">
    <property type="entry name" value="ADDUCIN"/>
    <property type="match status" value="1"/>
</dbReference>
<sequence length="298" mass="32164">MTLASDLTSPSTEPSVIVVTEGSRQHEASSDDNESSSWNGLVSPAEGGVWPRPVPQRSIAEERLHRRRKLAGAYRIFAKLGLAEGLSGHITARDPELPDHFWVNRFGLDFSRITVSNLLLVNSQGKIVEGQPPLNTSAFAIHSRIHAARPDVIGAAHTHSPYGRALAALGEPLHPISQDVCSFYQHQAVFGEYNGAVVTEDEGQKIADALGPHKLVILRNHGLLTVGASVEAAAYRFIAAERAAHTQLVAAAAGPLRLLDHRTASYTAGQGGRDNDGARWAFDALYEIIVEEQPDLLD</sequence>
<dbReference type="Proteomes" id="UP001201873">
    <property type="component" value="Unassembled WGS sequence"/>
</dbReference>
<dbReference type="InterPro" id="IPR001303">
    <property type="entry name" value="Aldolase_II/adducin_N"/>
</dbReference>